<dbReference type="RefSeq" id="WP_090309344.1">
    <property type="nucleotide sequence ID" value="NZ_FNRK01000029.1"/>
</dbReference>
<dbReference type="Pfam" id="PF01226">
    <property type="entry name" value="Form_Nir_trans"/>
    <property type="match status" value="1"/>
</dbReference>
<keyword evidence="2 6" id="KW-0812">Transmembrane</keyword>
<dbReference type="PROSITE" id="PS01005">
    <property type="entry name" value="FORMATE_NITRITE_TP_1"/>
    <property type="match status" value="1"/>
</dbReference>
<name>A0A1H4DZ34_9FIRM</name>
<comment type="subcellular location">
    <subcellularLocation>
        <location evidence="1">Membrane</location>
        <topology evidence="1">Multi-pass membrane protein</topology>
    </subcellularLocation>
</comment>
<dbReference type="PROSITE" id="PS01006">
    <property type="entry name" value="FORMATE_NITRITE_TP_2"/>
    <property type="match status" value="1"/>
</dbReference>
<dbReference type="OrthoDB" id="9786493at2"/>
<dbReference type="AlphaFoldDB" id="A0A1H4DZ34"/>
<dbReference type="InterPro" id="IPR000292">
    <property type="entry name" value="For/NO2_transpt"/>
</dbReference>
<proteinExistence type="inferred from homology"/>
<keyword evidence="8" id="KW-1185">Reference proteome</keyword>
<dbReference type="PANTHER" id="PTHR30520">
    <property type="entry name" value="FORMATE TRANSPORTER-RELATED"/>
    <property type="match status" value="1"/>
</dbReference>
<dbReference type="STRING" id="81409.SAMN04515656_12912"/>
<evidence type="ECO:0000256" key="3">
    <source>
        <dbReference type="ARBA" id="ARBA00022989"/>
    </source>
</evidence>
<feature type="transmembrane region" description="Helical" evidence="6">
    <location>
        <begin position="26"/>
        <end position="48"/>
    </location>
</feature>
<dbReference type="PANTHER" id="PTHR30520:SF8">
    <property type="entry name" value="NITRITE TRANSPORTER NIRC"/>
    <property type="match status" value="1"/>
</dbReference>
<evidence type="ECO:0000313" key="8">
    <source>
        <dbReference type="Proteomes" id="UP000199394"/>
    </source>
</evidence>
<evidence type="ECO:0000256" key="2">
    <source>
        <dbReference type="ARBA" id="ARBA00022692"/>
    </source>
</evidence>
<keyword evidence="3 6" id="KW-1133">Transmembrane helix</keyword>
<dbReference type="GO" id="GO:0005886">
    <property type="term" value="C:plasma membrane"/>
    <property type="evidence" value="ECO:0007669"/>
    <property type="project" value="TreeGrafter"/>
</dbReference>
<evidence type="ECO:0000256" key="5">
    <source>
        <dbReference type="ARBA" id="ARBA00049660"/>
    </source>
</evidence>
<comment type="similarity">
    <text evidence="5">Belongs to the FNT transporter (TC 1.A.16) family.</text>
</comment>
<keyword evidence="4 6" id="KW-0472">Membrane</keyword>
<evidence type="ECO:0000313" key="7">
    <source>
        <dbReference type="EMBL" id="SEA77442.1"/>
    </source>
</evidence>
<reference evidence="7 8" key="1">
    <citation type="submission" date="2016-10" db="EMBL/GenBank/DDBJ databases">
        <authorList>
            <person name="de Groot N.N."/>
        </authorList>
    </citation>
    <scope>NUCLEOTIDE SEQUENCE [LARGE SCALE GENOMIC DNA]</scope>
    <source>
        <strain evidence="7 8">SR12</strain>
    </source>
</reference>
<dbReference type="Proteomes" id="UP000199394">
    <property type="component" value="Unassembled WGS sequence"/>
</dbReference>
<gene>
    <name evidence="7" type="ORF">SAMN04515656_12912</name>
</gene>
<feature type="transmembrane region" description="Helical" evidence="6">
    <location>
        <begin position="103"/>
        <end position="131"/>
    </location>
</feature>
<evidence type="ECO:0000256" key="4">
    <source>
        <dbReference type="ARBA" id="ARBA00023136"/>
    </source>
</evidence>
<sequence length="255" mass="26492">MFNEELEMAAKGAAAKAGLLKSNPTGYFIASVLAGMYIGFGVLLAFSVGSLFTGAVGGKLMMGCCFGIALSLVVIAGAELFTGNNLVMTIGTLKKTVTGAQTFKVWVVCYLGNIVGSILLAFIFVGCGLATGDTAAFMASAAATKMALSPLALICRGILCNMLVCLAVWCGFRCKSESGKLIMIFWCLLAFITTGFEHSIANMTLLTVGLLAPGDAAITIGGWFYNVLLVTLGNMIGGILFVALPYLAIGKKKAE</sequence>
<evidence type="ECO:0000256" key="1">
    <source>
        <dbReference type="ARBA" id="ARBA00004141"/>
    </source>
</evidence>
<dbReference type="InterPro" id="IPR024002">
    <property type="entry name" value="For/NO2_transpt_CS"/>
</dbReference>
<dbReference type="InterPro" id="IPR023271">
    <property type="entry name" value="Aquaporin-like"/>
</dbReference>
<feature type="transmembrane region" description="Helical" evidence="6">
    <location>
        <begin position="151"/>
        <end position="172"/>
    </location>
</feature>
<feature type="transmembrane region" description="Helical" evidence="6">
    <location>
        <begin position="223"/>
        <end position="249"/>
    </location>
</feature>
<protein>
    <submittedName>
        <fullName evidence="7">Nitrite transporter NirC</fullName>
    </submittedName>
</protein>
<feature type="transmembrane region" description="Helical" evidence="6">
    <location>
        <begin position="60"/>
        <end position="82"/>
    </location>
</feature>
<organism evidence="7 8">
    <name type="scientific">Eubacterium aggregans</name>
    <dbReference type="NCBI Taxonomy" id="81409"/>
    <lineage>
        <taxon>Bacteria</taxon>
        <taxon>Bacillati</taxon>
        <taxon>Bacillota</taxon>
        <taxon>Clostridia</taxon>
        <taxon>Eubacteriales</taxon>
        <taxon>Eubacteriaceae</taxon>
        <taxon>Eubacterium</taxon>
    </lineage>
</organism>
<dbReference type="EMBL" id="FNRK01000029">
    <property type="protein sequence ID" value="SEA77442.1"/>
    <property type="molecule type" value="Genomic_DNA"/>
</dbReference>
<feature type="transmembrane region" description="Helical" evidence="6">
    <location>
        <begin position="184"/>
        <end position="211"/>
    </location>
</feature>
<dbReference type="GO" id="GO:0015499">
    <property type="term" value="F:formate transmembrane transporter activity"/>
    <property type="evidence" value="ECO:0007669"/>
    <property type="project" value="TreeGrafter"/>
</dbReference>
<dbReference type="Gene3D" id="1.20.1080.10">
    <property type="entry name" value="Glycerol uptake facilitator protein"/>
    <property type="match status" value="1"/>
</dbReference>
<accession>A0A1H4DZ34</accession>
<evidence type="ECO:0000256" key="6">
    <source>
        <dbReference type="SAM" id="Phobius"/>
    </source>
</evidence>